<gene>
    <name evidence="2" type="ordered locus">MTR_7g081075</name>
</gene>
<evidence type="ECO:0000313" key="4">
    <source>
        <dbReference type="Proteomes" id="UP000002051"/>
    </source>
</evidence>
<accession>A0A072U163</accession>
<name>A0A072U163_MEDTR</name>
<protein>
    <submittedName>
        <fullName evidence="2">Thionin-like protein</fullName>
    </submittedName>
</protein>
<dbReference type="HOGENOM" id="CLU_2625741_0_0_1"/>
<keyword evidence="4" id="KW-1185">Reference proteome</keyword>
<evidence type="ECO:0000313" key="2">
    <source>
        <dbReference type="EMBL" id="KEH23417.1"/>
    </source>
</evidence>
<sequence length="78" mass="8548">MAVTEMKKGITVIMMMLMVIFVVNQVSDATQSIDACKYDCGLCEQNCVDACFSGGCIVECKERNCPCCLRSSLHAQND</sequence>
<evidence type="ECO:0000313" key="3">
    <source>
        <dbReference type="EnsemblPlants" id="KEH23417"/>
    </source>
</evidence>
<dbReference type="EMBL" id="CM001223">
    <property type="protein sequence ID" value="KEH23417.1"/>
    <property type="molecule type" value="Genomic_DNA"/>
</dbReference>
<evidence type="ECO:0000256" key="1">
    <source>
        <dbReference type="SAM" id="Phobius"/>
    </source>
</evidence>
<dbReference type="AlphaFoldDB" id="A0A072U163"/>
<dbReference type="PaxDb" id="3880-AES80483"/>
<keyword evidence="1" id="KW-0472">Membrane</keyword>
<proteinExistence type="predicted"/>
<dbReference type="Proteomes" id="UP000002051">
    <property type="component" value="Unassembled WGS sequence"/>
</dbReference>
<reference evidence="2 4" key="2">
    <citation type="journal article" date="2014" name="BMC Genomics">
        <title>An improved genome release (version Mt4.0) for the model legume Medicago truncatula.</title>
        <authorList>
            <person name="Tang H."/>
            <person name="Krishnakumar V."/>
            <person name="Bidwell S."/>
            <person name="Rosen B."/>
            <person name="Chan A."/>
            <person name="Zhou S."/>
            <person name="Gentzbittel L."/>
            <person name="Childs K.L."/>
            <person name="Yandell M."/>
            <person name="Gundlach H."/>
            <person name="Mayer K.F."/>
            <person name="Schwartz D.C."/>
            <person name="Town C.D."/>
        </authorList>
    </citation>
    <scope>GENOME REANNOTATION</scope>
    <source>
        <strain evidence="2">A17</strain>
        <strain evidence="3 4">cv. Jemalong A17</strain>
    </source>
</reference>
<reference evidence="2 4" key="1">
    <citation type="journal article" date="2011" name="Nature">
        <title>The Medicago genome provides insight into the evolution of rhizobial symbioses.</title>
        <authorList>
            <person name="Young N.D."/>
            <person name="Debelle F."/>
            <person name="Oldroyd G.E."/>
            <person name="Geurts R."/>
            <person name="Cannon S.B."/>
            <person name="Udvardi M.K."/>
            <person name="Benedito V.A."/>
            <person name="Mayer K.F."/>
            <person name="Gouzy J."/>
            <person name="Schoof H."/>
            <person name="Van de Peer Y."/>
            <person name="Proost S."/>
            <person name="Cook D.R."/>
            <person name="Meyers B.C."/>
            <person name="Spannagl M."/>
            <person name="Cheung F."/>
            <person name="De Mita S."/>
            <person name="Krishnakumar V."/>
            <person name="Gundlach H."/>
            <person name="Zhou S."/>
            <person name="Mudge J."/>
            <person name="Bharti A.K."/>
            <person name="Murray J.D."/>
            <person name="Naoumkina M.A."/>
            <person name="Rosen B."/>
            <person name="Silverstein K.A."/>
            <person name="Tang H."/>
            <person name="Rombauts S."/>
            <person name="Zhao P.X."/>
            <person name="Zhou P."/>
            <person name="Barbe V."/>
            <person name="Bardou P."/>
            <person name="Bechner M."/>
            <person name="Bellec A."/>
            <person name="Berger A."/>
            <person name="Berges H."/>
            <person name="Bidwell S."/>
            <person name="Bisseling T."/>
            <person name="Choisne N."/>
            <person name="Couloux A."/>
            <person name="Denny R."/>
            <person name="Deshpande S."/>
            <person name="Dai X."/>
            <person name="Doyle J.J."/>
            <person name="Dudez A.M."/>
            <person name="Farmer A.D."/>
            <person name="Fouteau S."/>
            <person name="Franken C."/>
            <person name="Gibelin C."/>
            <person name="Gish J."/>
            <person name="Goldstein S."/>
            <person name="Gonzalez A.J."/>
            <person name="Green P.J."/>
            <person name="Hallab A."/>
            <person name="Hartog M."/>
            <person name="Hua A."/>
            <person name="Humphray S.J."/>
            <person name="Jeong D.H."/>
            <person name="Jing Y."/>
            <person name="Jocker A."/>
            <person name="Kenton S.M."/>
            <person name="Kim D.J."/>
            <person name="Klee K."/>
            <person name="Lai H."/>
            <person name="Lang C."/>
            <person name="Lin S."/>
            <person name="Macmil S.L."/>
            <person name="Magdelenat G."/>
            <person name="Matthews L."/>
            <person name="McCorrison J."/>
            <person name="Monaghan E.L."/>
            <person name="Mun J.H."/>
            <person name="Najar F.Z."/>
            <person name="Nicholson C."/>
            <person name="Noirot C."/>
            <person name="O'Bleness M."/>
            <person name="Paule C.R."/>
            <person name="Poulain J."/>
            <person name="Prion F."/>
            <person name="Qin B."/>
            <person name="Qu C."/>
            <person name="Retzel E.F."/>
            <person name="Riddle C."/>
            <person name="Sallet E."/>
            <person name="Samain S."/>
            <person name="Samson N."/>
            <person name="Sanders I."/>
            <person name="Saurat O."/>
            <person name="Scarpelli C."/>
            <person name="Schiex T."/>
            <person name="Segurens B."/>
            <person name="Severin A.J."/>
            <person name="Sherrier D.J."/>
            <person name="Shi R."/>
            <person name="Sims S."/>
            <person name="Singer S.R."/>
            <person name="Sinharoy S."/>
            <person name="Sterck L."/>
            <person name="Viollet A."/>
            <person name="Wang B.B."/>
            <person name="Wang K."/>
            <person name="Wang M."/>
            <person name="Wang X."/>
            <person name="Warfsmann J."/>
            <person name="Weissenbach J."/>
            <person name="White D.D."/>
            <person name="White J.D."/>
            <person name="Wiley G.B."/>
            <person name="Wincker P."/>
            <person name="Xing Y."/>
            <person name="Yang L."/>
            <person name="Yao Z."/>
            <person name="Ying F."/>
            <person name="Zhai J."/>
            <person name="Zhou L."/>
            <person name="Zuber A."/>
            <person name="Denarie J."/>
            <person name="Dixon R.A."/>
            <person name="May G.D."/>
            <person name="Schwartz D.C."/>
            <person name="Rogers J."/>
            <person name="Quetier F."/>
            <person name="Town C.D."/>
            <person name="Roe B.A."/>
        </authorList>
    </citation>
    <scope>NUCLEOTIDE SEQUENCE [LARGE SCALE GENOMIC DNA]</scope>
    <source>
        <strain evidence="2">A17</strain>
        <strain evidence="3 4">cv. Jemalong A17</strain>
    </source>
</reference>
<feature type="transmembrane region" description="Helical" evidence="1">
    <location>
        <begin position="9"/>
        <end position="27"/>
    </location>
</feature>
<organism evidence="2 4">
    <name type="scientific">Medicago truncatula</name>
    <name type="common">Barrel medic</name>
    <name type="synonym">Medicago tribuloides</name>
    <dbReference type="NCBI Taxonomy" id="3880"/>
    <lineage>
        <taxon>Eukaryota</taxon>
        <taxon>Viridiplantae</taxon>
        <taxon>Streptophyta</taxon>
        <taxon>Embryophyta</taxon>
        <taxon>Tracheophyta</taxon>
        <taxon>Spermatophyta</taxon>
        <taxon>Magnoliopsida</taxon>
        <taxon>eudicotyledons</taxon>
        <taxon>Gunneridae</taxon>
        <taxon>Pentapetalae</taxon>
        <taxon>rosids</taxon>
        <taxon>fabids</taxon>
        <taxon>Fabales</taxon>
        <taxon>Fabaceae</taxon>
        <taxon>Papilionoideae</taxon>
        <taxon>50 kb inversion clade</taxon>
        <taxon>NPAAA clade</taxon>
        <taxon>Hologalegina</taxon>
        <taxon>IRL clade</taxon>
        <taxon>Trifolieae</taxon>
        <taxon>Medicago</taxon>
    </lineage>
</organism>
<keyword evidence="1" id="KW-1133">Transmembrane helix</keyword>
<dbReference type="EnsemblPlants" id="KEH23417">
    <property type="protein sequence ID" value="KEH23417"/>
    <property type="gene ID" value="MTR_7g081075"/>
</dbReference>
<keyword evidence="1" id="KW-0812">Transmembrane</keyword>
<reference evidence="3" key="3">
    <citation type="submission" date="2015-04" db="UniProtKB">
        <authorList>
            <consortium name="EnsemblPlants"/>
        </authorList>
    </citation>
    <scope>IDENTIFICATION</scope>
    <source>
        <strain evidence="3">cv. Jemalong A17</strain>
    </source>
</reference>